<evidence type="ECO:0000313" key="3">
    <source>
        <dbReference type="Proteomes" id="UP001628193"/>
    </source>
</evidence>
<gene>
    <name evidence="2" type="primary">ubiK</name>
    <name evidence="2" type="ORF">SIID45300_00679</name>
</gene>
<evidence type="ECO:0000313" key="2">
    <source>
        <dbReference type="EMBL" id="GAB0056373.1"/>
    </source>
</evidence>
<accession>A0ABQ0C663</accession>
<dbReference type="PANTHER" id="PTHR38040">
    <property type="entry name" value="UBIQUINONE BIOSYNTHESIS ACCESSORY FACTOR UBIK"/>
    <property type="match status" value="1"/>
</dbReference>
<proteinExistence type="predicted"/>
<reference evidence="2 3" key="1">
    <citation type="submission" date="2024-05" db="EMBL/GenBank/DDBJ databases">
        <authorList>
            <consortium name="Candidatus Magnetaquicoccaceae bacterium FCR-1 genome sequencing consortium"/>
            <person name="Shimoshige H."/>
            <person name="Shimamura S."/>
            <person name="Taoka A."/>
            <person name="Kobayashi H."/>
            <person name="Maekawa T."/>
        </authorList>
    </citation>
    <scope>NUCLEOTIDE SEQUENCE [LARGE SCALE GENOMIC DNA]</scope>
    <source>
        <strain evidence="2 3">FCR-1</strain>
    </source>
</reference>
<dbReference type="Pfam" id="PF04380">
    <property type="entry name" value="BMFP"/>
    <property type="match status" value="1"/>
</dbReference>
<feature type="coiled-coil region" evidence="1">
    <location>
        <begin position="59"/>
        <end position="86"/>
    </location>
</feature>
<keyword evidence="3" id="KW-1185">Reference proteome</keyword>
<keyword evidence="2" id="KW-0830">Ubiquinone</keyword>
<evidence type="ECO:0000256" key="1">
    <source>
        <dbReference type="SAM" id="Coils"/>
    </source>
</evidence>
<reference evidence="2 3" key="2">
    <citation type="submission" date="2024-09" db="EMBL/GenBank/DDBJ databases">
        <title>Draft genome sequence of Candidatus Magnetaquicoccaceae bacterium FCR-1.</title>
        <authorList>
            <person name="Shimoshige H."/>
            <person name="Shimamura S."/>
            <person name="Taoka A."/>
            <person name="Kobayashi H."/>
            <person name="Maekawa T."/>
        </authorList>
    </citation>
    <scope>NUCLEOTIDE SEQUENCE [LARGE SCALE GENOMIC DNA]</scope>
    <source>
        <strain evidence="2 3">FCR-1</strain>
    </source>
</reference>
<dbReference type="RefSeq" id="WP_420904084.1">
    <property type="nucleotide sequence ID" value="NZ_BAAFGK010000002.1"/>
</dbReference>
<dbReference type="Proteomes" id="UP001628193">
    <property type="component" value="Unassembled WGS sequence"/>
</dbReference>
<comment type="caution">
    <text evidence="2">The sequence shown here is derived from an EMBL/GenBank/DDBJ whole genome shotgun (WGS) entry which is preliminary data.</text>
</comment>
<dbReference type="PANTHER" id="PTHR38040:SF1">
    <property type="entry name" value="UBIQUINONE BIOSYNTHESIS ACCESSORY FACTOR UBIK"/>
    <property type="match status" value="1"/>
</dbReference>
<keyword evidence="1" id="KW-0175">Coiled coil</keyword>
<sequence>MQIDNAILDQITQNMMGVFNKVGETREELRRKAHDMVREGVEHFDLVTREEFNVVNEMLSETRIRAEALEKRVVELEAALVRLGGEPT</sequence>
<name>A0ABQ0C663_9PROT</name>
<protein>
    <submittedName>
        <fullName evidence="2">Ubiquinone biosynthesis accessory factor UbiK</fullName>
    </submittedName>
</protein>
<dbReference type="EMBL" id="BAAFGK010000002">
    <property type="protein sequence ID" value="GAB0056373.1"/>
    <property type="molecule type" value="Genomic_DNA"/>
</dbReference>
<dbReference type="InterPro" id="IPR007475">
    <property type="entry name" value="UbiK"/>
</dbReference>
<organism evidence="2 3">
    <name type="scientific">Candidatus Magnetaquiglobus chichijimensis</name>
    <dbReference type="NCBI Taxonomy" id="3141448"/>
    <lineage>
        <taxon>Bacteria</taxon>
        <taxon>Pseudomonadati</taxon>
        <taxon>Pseudomonadota</taxon>
        <taxon>Magnetococcia</taxon>
        <taxon>Magnetococcales</taxon>
        <taxon>Candidatus Magnetaquicoccaceae</taxon>
        <taxon>Candidatus Magnetaquiglobus</taxon>
    </lineage>
</organism>